<dbReference type="Gene3D" id="3.10.180.10">
    <property type="entry name" value="2,3-Dihydroxybiphenyl 1,2-Dioxygenase, domain 1"/>
    <property type="match status" value="2"/>
</dbReference>
<dbReference type="InterPro" id="IPR018146">
    <property type="entry name" value="Glyoxalase_1_CS"/>
</dbReference>
<dbReference type="Proteomes" id="UP000239406">
    <property type="component" value="Unassembled WGS sequence"/>
</dbReference>
<dbReference type="EMBL" id="PSNY01000021">
    <property type="protein sequence ID" value="PPE68677.1"/>
    <property type="molecule type" value="Genomic_DNA"/>
</dbReference>
<feature type="domain" description="VOC" evidence="2">
    <location>
        <begin position="142"/>
        <end position="260"/>
    </location>
</feature>
<dbReference type="OrthoDB" id="9803142at2"/>
<evidence type="ECO:0000256" key="1">
    <source>
        <dbReference type="ARBA" id="ARBA00022723"/>
    </source>
</evidence>
<dbReference type="InterPro" id="IPR029068">
    <property type="entry name" value="Glyas_Bleomycin-R_OHBP_Dase"/>
</dbReference>
<reference evidence="4 6" key="2">
    <citation type="submission" date="2019-03" db="EMBL/GenBank/DDBJ databases">
        <title>Genomic Encyclopedia of Type Strains, Phase IV (KMG-IV): sequencing the most valuable type-strain genomes for metagenomic binning, comparative biology and taxonomic classification.</title>
        <authorList>
            <person name="Goeker M."/>
        </authorList>
    </citation>
    <scope>NUCLEOTIDE SEQUENCE [LARGE SCALE GENOMIC DNA]</scope>
    <source>
        <strain evidence="4 6">DSM 15264</strain>
    </source>
</reference>
<dbReference type="AlphaFoldDB" id="A0A2S5T1E7"/>
<evidence type="ECO:0000259" key="2">
    <source>
        <dbReference type="PROSITE" id="PS51819"/>
    </source>
</evidence>
<keyword evidence="1" id="KW-0479">Metal-binding</keyword>
<keyword evidence="5" id="KW-1185">Reference proteome</keyword>
<dbReference type="InterPro" id="IPR004360">
    <property type="entry name" value="Glyas_Fos-R_dOase_dom"/>
</dbReference>
<dbReference type="CDD" id="cd07237">
    <property type="entry name" value="BphC1-RGP6_C_like"/>
    <property type="match status" value="1"/>
</dbReference>
<dbReference type="GO" id="GO:0046872">
    <property type="term" value="F:metal ion binding"/>
    <property type="evidence" value="ECO:0007669"/>
    <property type="project" value="UniProtKB-KW"/>
</dbReference>
<dbReference type="Pfam" id="PF22632">
    <property type="entry name" value="BphC_D1"/>
    <property type="match status" value="1"/>
</dbReference>
<evidence type="ECO:0000313" key="5">
    <source>
        <dbReference type="Proteomes" id="UP000239406"/>
    </source>
</evidence>
<protein>
    <submittedName>
        <fullName evidence="4">2,3-dihydroxybiphenyl 1,2-dioxygenase</fullName>
    </submittedName>
    <submittedName>
        <fullName evidence="3">Glyoxalase</fullName>
    </submittedName>
</protein>
<dbReference type="Pfam" id="PF00903">
    <property type="entry name" value="Glyoxalase"/>
    <property type="match status" value="1"/>
</dbReference>
<dbReference type="Proteomes" id="UP000294772">
    <property type="component" value="Unassembled WGS sequence"/>
</dbReference>
<proteinExistence type="predicted"/>
<comment type="caution">
    <text evidence="3">The sequence shown here is derived from an EMBL/GenBank/DDBJ whole genome shotgun (WGS) entry which is preliminary data.</text>
</comment>
<dbReference type="RefSeq" id="WP_104358672.1">
    <property type="nucleotide sequence ID" value="NZ_CALFFA010000044.1"/>
</dbReference>
<dbReference type="SUPFAM" id="SSF54593">
    <property type="entry name" value="Glyoxalase/Bleomycin resistance protein/Dihydroxybiphenyl dioxygenase"/>
    <property type="match status" value="2"/>
</dbReference>
<dbReference type="InterPro" id="IPR037523">
    <property type="entry name" value="VOC_core"/>
</dbReference>
<dbReference type="GO" id="GO:0004462">
    <property type="term" value="F:lactoylglutathione lyase activity"/>
    <property type="evidence" value="ECO:0007669"/>
    <property type="project" value="InterPro"/>
</dbReference>
<name>A0A2S5T1E7_9BURK</name>
<dbReference type="PROSITE" id="PS51819">
    <property type="entry name" value="VOC"/>
    <property type="match status" value="2"/>
</dbReference>
<evidence type="ECO:0000313" key="6">
    <source>
        <dbReference type="Proteomes" id="UP000294772"/>
    </source>
</evidence>
<sequence>MIQSLAYFGVKSPAYKEWETFGPEVLGAEFVGNGPDGAVRLRIDDVAYRLVIHPGTHDGVAYIGWSMKDEAAARALADRVAATGIQIERATAEQAAERSVEGFYAFRDPVGFRHELAWGLMHATAPFRPGRALTGFRTGDQGLGHVVLGVPELEAARRFYMDVMGFHQSDTVQEGPIKAHFFHVNGRHHSLAIAQPPIKKPAFLHLMLEVNALDDVGFAYDLCHERGVPITRTLGRHANDHVVSFYMHTPSNFRIEYGWGGMTVDQDLWVPRHYDSATLWGHVNQHRELSPFLYVYDDNDNGAAA</sequence>
<evidence type="ECO:0000313" key="4">
    <source>
        <dbReference type="EMBL" id="TCP03234.1"/>
    </source>
</evidence>
<organism evidence="3 5">
    <name type="scientific">Caldimonas thermodepolymerans</name>
    <dbReference type="NCBI Taxonomy" id="215580"/>
    <lineage>
        <taxon>Bacteria</taxon>
        <taxon>Pseudomonadati</taxon>
        <taxon>Pseudomonadota</taxon>
        <taxon>Betaproteobacteria</taxon>
        <taxon>Burkholderiales</taxon>
        <taxon>Sphaerotilaceae</taxon>
        <taxon>Caldimonas</taxon>
    </lineage>
</organism>
<evidence type="ECO:0000313" key="3">
    <source>
        <dbReference type="EMBL" id="PPE68677.1"/>
    </source>
</evidence>
<accession>A0A2S5T1E7</accession>
<gene>
    <name evidence="3" type="ORF">C1702_15730</name>
    <name evidence="4" type="ORF">EV676_11312</name>
</gene>
<dbReference type="CDD" id="cd07252">
    <property type="entry name" value="BphC1-RGP6_N_like"/>
    <property type="match status" value="1"/>
</dbReference>
<feature type="domain" description="VOC" evidence="2">
    <location>
        <begin position="4"/>
        <end position="119"/>
    </location>
</feature>
<dbReference type="PROSITE" id="PS00934">
    <property type="entry name" value="GLYOXALASE_I_1"/>
    <property type="match status" value="1"/>
</dbReference>
<dbReference type="EMBL" id="SLXF01000013">
    <property type="protein sequence ID" value="TCP03234.1"/>
    <property type="molecule type" value="Genomic_DNA"/>
</dbReference>
<reference evidence="3 5" key="1">
    <citation type="submission" date="2018-02" db="EMBL/GenBank/DDBJ databases">
        <title>Reclassifiation of [Polyangium] brachysporum DSM 7029 as Guopingzhaonella breviflexa gen. nov., sp. nov., a member of the family Comamonadaceae.</title>
        <authorList>
            <person name="Tang B."/>
        </authorList>
    </citation>
    <scope>NUCLEOTIDE SEQUENCE [LARGE SCALE GENOMIC DNA]</scope>
    <source>
        <strain evidence="3 5">DSM 15344</strain>
    </source>
</reference>